<keyword evidence="3" id="KW-0326">Glycosidase</keyword>
<dbReference type="Proteomes" id="UP001374803">
    <property type="component" value="Chromosome"/>
</dbReference>
<evidence type="ECO:0000256" key="1">
    <source>
        <dbReference type="ARBA" id="ARBA00009902"/>
    </source>
</evidence>
<keyword evidence="7" id="KW-1185">Reference proteome</keyword>
<dbReference type="InterPro" id="IPR013148">
    <property type="entry name" value="Glyco_hydro_32_N"/>
</dbReference>
<evidence type="ECO:0000313" key="6">
    <source>
        <dbReference type="EMBL" id="WXB00440.1"/>
    </source>
</evidence>
<reference evidence="6" key="1">
    <citation type="submission" date="2021-12" db="EMBL/GenBank/DDBJ databases">
        <title>Discovery of the Pendulisporaceae a myxobacterial family with distinct sporulation behavior and unique specialized metabolism.</title>
        <authorList>
            <person name="Garcia R."/>
            <person name="Popoff A."/>
            <person name="Bader C.D."/>
            <person name="Loehr J."/>
            <person name="Walesch S."/>
            <person name="Walt C."/>
            <person name="Boldt J."/>
            <person name="Bunk B."/>
            <person name="Haeckl F.J.F.P.J."/>
            <person name="Gunesch A.P."/>
            <person name="Birkelbach J."/>
            <person name="Nuebel U."/>
            <person name="Pietschmann T."/>
            <person name="Bach T."/>
            <person name="Mueller R."/>
        </authorList>
    </citation>
    <scope>NUCLEOTIDE SEQUENCE</scope>
    <source>
        <strain evidence="6">MSr11367</strain>
    </source>
</reference>
<dbReference type="RefSeq" id="WP_394830040.1">
    <property type="nucleotide sequence ID" value="NZ_CP089929.1"/>
</dbReference>
<evidence type="ECO:0000313" key="7">
    <source>
        <dbReference type="Proteomes" id="UP001374803"/>
    </source>
</evidence>
<dbReference type="InterPro" id="IPR050727">
    <property type="entry name" value="GH43_arabinanases"/>
</dbReference>
<gene>
    <name evidence="6" type="ORF">LVJ94_26390</name>
</gene>
<evidence type="ECO:0000259" key="5">
    <source>
        <dbReference type="Pfam" id="PF00251"/>
    </source>
</evidence>
<feature type="signal peptide" evidence="4">
    <location>
        <begin position="1"/>
        <end position="22"/>
    </location>
</feature>
<dbReference type="InterPro" id="IPR023296">
    <property type="entry name" value="Glyco_hydro_beta-prop_sf"/>
</dbReference>
<keyword evidence="4" id="KW-0732">Signal</keyword>
<keyword evidence="2" id="KW-0378">Hydrolase</keyword>
<name>A0ABZ2KPJ4_9BACT</name>
<evidence type="ECO:0000256" key="3">
    <source>
        <dbReference type="ARBA" id="ARBA00023295"/>
    </source>
</evidence>
<proteinExistence type="inferred from homology"/>
<feature type="domain" description="Glycosyl hydrolase family 32 N-terminal" evidence="5">
    <location>
        <begin position="69"/>
        <end position="256"/>
    </location>
</feature>
<dbReference type="PANTHER" id="PTHR43301:SF3">
    <property type="entry name" value="ARABINAN ENDO-1,5-ALPHA-L-ARABINOSIDASE A-RELATED"/>
    <property type="match status" value="1"/>
</dbReference>
<feature type="chain" id="PRO_5045860360" evidence="4">
    <location>
        <begin position="23"/>
        <end position="579"/>
    </location>
</feature>
<accession>A0ABZ2KPJ4</accession>
<dbReference type="Gene3D" id="2.115.10.20">
    <property type="entry name" value="Glycosyl hydrolase domain, family 43"/>
    <property type="match status" value="2"/>
</dbReference>
<dbReference type="PANTHER" id="PTHR43301">
    <property type="entry name" value="ARABINAN ENDO-1,5-ALPHA-L-ARABINOSIDASE"/>
    <property type="match status" value="1"/>
</dbReference>
<dbReference type="EMBL" id="CP089983">
    <property type="protein sequence ID" value="WXB00440.1"/>
    <property type="molecule type" value="Genomic_DNA"/>
</dbReference>
<dbReference type="Pfam" id="PF00251">
    <property type="entry name" value="Glyco_hydro_32N"/>
    <property type="match status" value="1"/>
</dbReference>
<protein>
    <submittedName>
        <fullName evidence="6">Family 43 glycosylhydrolase</fullName>
    </submittedName>
</protein>
<comment type="similarity">
    <text evidence="1">Belongs to the glycosyl hydrolase 32 family.</text>
</comment>
<evidence type="ECO:0000256" key="4">
    <source>
        <dbReference type="SAM" id="SignalP"/>
    </source>
</evidence>
<evidence type="ECO:0000256" key="2">
    <source>
        <dbReference type="ARBA" id="ARBA00022801"/>
    </source>
</evidence>
<sequence>MTMIHGSETACVLALLACFACACSDSDGDTPPPPPATPDGDGGVNAYEVTSGPFLRIYDPSVGETSPWYINDHTFVRGQDGTWHLFGITHAEPANPLDEKTFAHATSPSLAGGPWQKQAPALVADPAYGETLLWAPYVIFHDGKYYMFYCAGGDDHAQYQIRLATSTDLWTWAREPAPLFTDGFDARDPMVLRVGNQWVLYYTATSEAAGGAHVVAYRTSTDLRHFGERHIAYEEPASGTYGGPTESPFVVAMGEDYYLFIGPRSSYSSTGVFYSKNPLHFEPSNQVGSIPAHAAEVIDDNGSWYVSAAGWGQGGVSLAPLRWEPTAYVNVTRPTYRATVQIAPRATLRSFLTTFPGEAPRELLTSRFRATGPYLAVGAFDVTDAMGAPAQVERSPDGTRLSLKSIPLGNEPVTVDWNFVFGEDYIDHALTWHVAAEPTAPVWETAFGLDTVFPWVGDDANLQREGDAAGFARWSLSGDDHGSLVFAYRAGSAWREDNRWFASSRGAVSWQPLWRNGGATWTSGMYEGGTFRMAASPRGGDRLFAERVAAALNGADQRISNTRYATPLGVRSPTAIETR</sequence>
<dbReference type="SUPFAM" id="SSF75005">
    <property type="entry name" value="Arabinanase/levansucrase/invertase"/>
    <property type="match status" value="1"/>
</dbReference>
<organism evidence="6 7">
    <name type="scientific">Pendulispora rubella</name>
    <dbReference type="NCBI Taxonomy" id="2741070"/>
    <lineage>
        <taxon>Bacteria</taxon>
        <taxon>Pseudomonadati</taxon>
        <taxon>Myxococcota</taxon>
        <taxon>Myxococcia</taxon>
        <taxon>Myxococcales</taxon>
        <taxon>Sorangiineae</taxon>
        <taxon>Pendulisporaceae</taxon>
        <taxon>Pendulispora</taxon>
    </lineage>
</organism>